<dbReference type="AlphaFoldDB" id="A0A840VPR0"/>
<gene>
    <name evidence="2" type="ORF">HNP71_000520</name>
</gene>
<dbReference type="Pfam" id="PF09669">
    <property type="entry name" value="Phage_pRha"/>
    <property type="match status" value="1"/>
</dbReference>
<dbReference type="NCBIfam" id="TIGR02681">
    <property type="entry name" value="phage_pRha"/>
    <property type="match status" value="1"/>
</dbReference>
<name>A0A840VPR0_9PROT</name>
<organism evidence="2 3">
    <name type="scientific">Acidocella aromatica</name>
    <dbReference type="NCBI Taxonomy" id="1303579"/>
    <lineage>
        <taxon>Bacteria</taxon>
        <taxon>Pseudomonadati</taxon>
        <taxon>Pseudomonadota</taxon>
        <taxon>Alphaproteobacteria</taxon>
        <taxon>Acetobacterales</taxon>
        <taxon>Acidocellaceae</taxon>
        <taxon>Acidocella</taxon>
    </lineage>
</organism>
<comment type="caution">
    <text evidence="2">The sequence shown here is derived from an EMBL/GenBank/DDBJ whole genome shotgun (WGS) entry which is preliminary data.</text>
</comment>
<feature type="domain" description="Antirepressor protein C-terminal" evidence="1">
    <location>
        <begin position="149"/>
        <end position="250"/>
    </location>
</feature>
<accession>A0A840VPR0</accession>
<dbReference type="Proteomes" id="UP000553706">
    <property type="component" value="Unassembled WGS sequence"/>
</dbReference>
<dbReference type="InterPro" id="IPR014054">
    <property type="entry name" value="Phage_regulatory_Rha"/>
</dbReference>
<evidence type="ECO:0000313" key="2">
    <source>
        <dbReference type="EMBL" id="MBB5372282.1"/>
    </source>
</evidence>
<dbReference type="RefSeq" id="WP_183265300.1">
    <property type="nucleotide sequence ID" value="NZ_JACHFJ010000002.1"/>
</dbReference>
<dbReference type="InterPro" id="IPR005039">
    <property type="entry name" value="Ant_C"/>
</dbReference>
<keyword evidence="3" id="KW-1185">Reference proteome</keyword>
<sequence>MSLTILPASPIVTIKSGKAVTTSRAVAAYFLKDHNHVLRDIDVLIASAPACASNFGLTWEHVPMPRGGVRQARLFEMDRDGFTLLAMGFTGAEALKFKLAYIAEFNRMEAALNDARQQNTPAAAVDLNNPHVLRGLLLDYTAQVAERDAKIAEDAPKVRVYDDLVEARNTLTLRSAAKHLHMKENKFIAWLMANHWVFRTRTGKLQGYANREHAGHLKHLLNHYEGPAGPKMGQQVHITMQGIAALSRRIPPGLRQ</sequence>
<dbReference type="EMBL" id="JACHFJ010000002">
    <property type="protein sequence ID" value="MBB5372282.1"/>
    <property type="molecule type" value="Genomic_DNA"/>
</dbReference>
<reference evidence="2 3" key="1">
    <citation type="submission" date="2020-08" db="EMBL/GenBank/DDBJ databases">
        <title>Genomic Encyclopedia of Type Strains, Phase IV (KMG-IV): sequencing the most valuable type-strain genomes for metagenomic binning, comparative biology and taxonomic classification.</title>
        <authorList>
            <person name="Goeker M."/>
        </authorList>
    </citation>
    <scope>NUCLEOTIDE SEQUENCE [LARGE SCALE GENOMIC DNA]</scope>
    <source>
        <strain evidence="2 3">DSM 27026</strain>
    </source>
</reference>
<dbReference type="GO" id="GO:0003677">
    <property type="term" value="F:DNA binding"/>
    <property type="evidence" value="ECO:0007669"/>
    <property type="project" value="InterPro"/>
</dbReference>
<protein>
    <submittedName>
        <fullName evidence="2">Rha family phage regulatory protein</fullName>
    </submittedName>
</protein>
<dbReference type="Pfam" id="PF03374">
    <property type="entry name" value="ANT"/>
    <property type="match status" value="1"/>
</dbReference>
<evidence type="ECO:0000313" key="3">
    <source>
        <dbReference type="Proteomes" id="UP000553706"/>
    </source>
</evidence>
<proteinExistence type="predicted"/>
<evidence type="ECO:0000259" key="1">
    <source>
        <dbReference type="Pfam" id="PF03374"/>
    </source>
</evidence>